<sequence length="233" mass="25867">MTTDVGATPRTYERMTRFACEGATTGTLGGWLTARGVDASRFDRARGTKNLEDLLIEVRSGESVLIGSDVNETGGVGADGGATCVRFVSVLTLRVRRPGSSADVCLIEKEQTFGKSELKRRRNRPLSEKLSAGEEWRECVERAVREELGSALKDDWSVDIVDDTYRLCVAEEISVSYPGLRSRFALHRVDAIVHGLPDEDEFESVEETPRGQLRATWKFEKFNWDDGSSEAAR</sequence>
<name>A0A1Y5HYN5_OSTTA</name>
<dbReference type="eggNOG" id="ENOG502QUVJ">
    <property type="taxonomic scope" value="Eukaryota"/>
</dbReference>
<dbReference type="PANTHER" id="PTHR36395:SF1">
    <property type="entry name" value="RING-H2 ZINC FINGER PROTEIN"/>
    <property type="match status" value="1"/>
</dbReference>
<proteinExistence type="predicted"/>
<dbReference type="EMBL" id="KZ155838">
    <property type="protein sequence ID" value="OUS42368.1"/>
    <property type="molecule type" value="Genomic_DNA"/>
</dbReference>
<organism evidence="1">
    <name type="scientific">Ostreococcus tauri</name>
    <name type="common">Marine green alga</name>
    <dbReference type="NCBI Taxonomy" id="70448"/>
    <lineage>
        <taxon>Eukaryota</taxon>
        <taxon>Viridiplantae</taxon>
        <taxon>Chlorophyta</taxon>
        <taxon>Mamiellophyceae</taxon>
        <taxon>Mamiellales</taxon>
        <taxon>Bathycoccaceae</taxon>
        <taxon>Ostreococcus</taxon>
    </lineage>
</organism>
<accession>A0A1Y5HYN5</accession>
<dbReference type="PANTHER" id="PTHR36395">
    <property type="entry name" value="RING-H2 ZINC FINGER PROTEIN"/>
    <property type="match status" value="1"/>
</dbReference>
<dbReference type="Proteomes" id="UP000195557">
    <property type="component" value="Unassembled WGS sequence"/>
</dbReference>
<reference evidence="1" key="1">
    <citation type="submission" date="2017-04" db="EMBL/GenBank/DDBJ databases">
        <title>Population genomics of picophytoplankton unveils novel chromosome hypervariability.</title>
        <authorList>
            <consortium name="DOE Joint Genome Institute"/>
            <person name="Blanc-Mathieu R."/>
            <person name="Krasovec M."/>
            <person name="Hebrard M."/>
            <person name="Yau S."/>
            <person name="Desgranges E."/>
            <person name="Martin J."/>
            <person name="Schackwitz W."/>
            <person name="Kuo A."/>
            <person name="Salin G."/>
            <person name="Donnadieu C."/>
            <person name="Desdevises Y."/>
            <person name="Sanchez-Ferandin S."/>
            <person name="Moreau H."/>
            <person name="Rivals E."/>
            <person name="Grigoriev I.V."/>
            <person name="Grimsley N."/>
            <person name="Eyre-Walker A."/>
            <person name="Piganeau G."/>
        </authorList>
    </citation>
    <scope>NUCLEOTIDE SEQUENCE [LARGE SCALE GENOMIC DNA]</scope>
    <source>
        <strain evidence="1">RCC 1115</strain>
    </source>
</reference>
<evidence type="ECO:0000313" key="1">
    <source>
        <dbReference type="EMBL" id="OUS42368.1"/>
    </source>
</evidence>
<dbReference type="InterPro" id="IPR015797">
    <property type="entry name" value="NUDIX_hydrolase-like_dom_sf"/>
</dbReference>
<protein>
    <submittedName>
        <fullName evidence="1">Uncharacterized protein</fullName>
    </submittedName>
</protein>
<dbReference type="SUPFAM" id="SSF55811">
    <property type="entry name" value="Nudix"/>
    <property type="match status" value="1"/>
</dbReference>
<dbReference type="AlphaFoldDB" id="A0A1Y5HYN5"/>
<gene>
    <name evidence="1" type="ORF">BE221DRAFT_187032</name>
</gene>